<evidence type="ECO:0000256" key="4">
    <source>
        <dbReference type="ARBA" id="ARBA00022741"/>
    </source>
</evidence>
<feature type="binding site" description="in other chain" evidence="8">
    <location>
        <position position="217"/>
    </location>
    <ligand>
        <name>IMP</name>
        <dbReference type="ChEBI" id="CHEBI:58053"/>
        <note>ligand shared between dimeric partners</note>
    </ligand>
</feature>
<feature type="active site" description="Proton acceptor" evidence="8">
    <location>
        <position position="13"/>
    </location>
</feature>
<dbReference type="GO" id="GO:0046040">
    <property type="term" value="P:IMP metabolic process"/>
    <property type="evidence" value="ECO:0007669"/>
    <property type="project" value="TreeGrafter"/>
</dbReference>
<comment type="subunit">
    <text evidence="1 8">Homodimer.</text>
</comment>
<keyword evidence="4 8" id="KW-0547">Nucleotide-binding</keyword>
<feature type="binding site" description="in other chain" evidence="8">
    <location>
        <position position="296"/>
    </location>
    <ligand>
        <name>IMP</name>
        <dbReference type="ChEBI" id="CHEBI:58053"/>
        <note>ligand shared between dimeric partners</note>
    </ligand>
</feature>
<dbReference type="Gene3D" id="3.40.440.10">
    <property type="entry name" value="Adenylosuccinate Synthetase, subunit A, domain 1"/>
    <property type="match status" value="1"/>
</dbReference>
<evidence type="ECO:0000313" key="12">
    <source>
        <dbReference type="Proteomes" id="UP001431532"/>
    </source>
</evidence>
<evidence type="ECO:0000256" key="3">
    <source>
        <dbReference type="ARBA" id="ARBA00022723"/>
    </source>
</evidence>
<feature type="binding site" evidence="8">
    <location>
        <begin position="12"/>
        <end position="18"/>
    </location>
    <ligand>
        <name>GTP</name>
        <dbReference type="ChEBI" id="CHEBI:37565"/>
    </ligand>
</feature>
<feature type="binding site" description="in other chain" evidence="8">
    <location>
        <position position="232"/>
    </location>
    <ligand>
        <name>IMP</name>
        <dbReference type="ChEBI" id="CHEBI:58053"/>
        <note>ligand shared between dimeric partners</note>
    </ligand>
</feature>
<comment type="cofactor">
    <cofactor evidence="8">
        <name>Mg(2+)</name>
        <dbReference type="ChEBI" id="CHEBI:18420"/>
    </cofactor>
    <text evidence="8">Binds 1 Mg(2+) ion per subunit.</text>
</comment>
<dbReference type="EMBL" id="JASCXW010000005">
    <property type="protein sequence ID" value="MDI6452516.1"/>
    <property type="molecule type" value="Genomic_DNA"/>
</dbReference>
<evidence type="ECO:0000256" key="5">
    <source>
        <dbReference type="ARBA" id="ARBA00022755"/>
    </source>
</evidence>
<feature type="binding site" evidence="8">
    <location>
        <begin position="324"/>
        <end position="326"/>
    </location>
    <ligand>
        <name>GTP</name>
        <dbReference type="ChEBI" id="CHEBI:37565"/>
    </ligand>
</feature>
<dbReference type="SMART" id="SM00788">
    <property type="entry name" value="Adenylsucc_synt"/>
    <property type="match status" value="1"/>
</dbReference>
<dbReference type="SUPFAM" id="SSF52540">
    <property type="entry name" value="P-loop containing nucleoside triphosphate hydrolases"/>
    <property type="match status" value="1"/>
</dbReference>
<dbReference type="InterPro" id="IPR042109">
    <property type="entry name" value="Adenylosuccinate_synth_dom1"/>
</dbReference>
<dbReference type="GO" id="GO:0005737">
    <property type="term" value="C:cytoplasm"/>
    <property type="evidence" value="ECO:0007669"/>
    <property type="project" value="UniProtKB-SubCell"/>
</dbReference>
<keyword evidence="2 8" id="KW-0436">Ligase</keyword>
<feature type="binding site" evidence="8">
    <location>
        <position position="137"/>
    </location>
    <ligand>
        <name>IMP</name>
        <dbReference type="ChEBI" id="CHEBI:58053"/>
        <note>ligand shared between dimeric partners</note>
    </ligand>
</feature>
<comment type="function">
    <text evidence="8">Plays an important role in the de novo pathway of purine nucleotide biosynthesis. Catalyzes the first committed step in the biosynthesis of AMP from IMP.</text>
</comment>
<comment type="pathway">
    <text evidence="8 10">Purine metabolism; AMP biosynthesis via de novo pathway; AMP from IMP: step 1/2.</text>
</comment>
<feature type="binding site" evidence="8">
    <location>
        <position position="40"/>
    </location>
    <ligand>
        <name>Mg(2+)</name>
        <dbReference type="ChEBI" id="CHEBI:18420"/>
    </ligand>
</feature>
<evidence type="ECO:0000256" key="7">
    <source>
        <dbReference type="ARBA" id="ARBA00023134"/>
    </source>
</evidence>
<dbReference type="Pfam" id="PF00709">
    <property type="entry name" value="Adenylsucc_synt"/>
    <property type="match status" value="1"/>
</dbReference>
<evidence type="ECO:0000313" key="11">
    <source>
        <dbReference type="EMBL" id="MDI6452516.1"/>
    </source>
</evidence>
<evidence type="ECO:0000256" key="1">
    <source>
        <dbReference type="ARBA" id="ARBA00011738"/>
    </source>
</evidence>
<dbReference type="CDD" id="cd03108">
    <property type="entry name" value="AdSS"/>
    <property type="match status" value="1"/>
</dbReference>
<organism evidence="11 12">
    <name type="scientific">Peloplasma aerotolerans</name>
    <dbReference type="NCBI Taxonomy" id="3044389"/>
    <lineage>
        <taxon>Bacteria</taxon>
        <taxon>Bacillati</taxon>
        <taxon>Mycoplasmatota</taxon>
        <taxon>Mollicutes</taxon>
        <taxon>Acholeplasmatales</taxon>
        <taxon>Acholeplasmataceae</taxon>
        <taxon>Peloplasma</taxon>
    </lineage>
</organism>
<dbReference type="NCBIfam" id="NF002223">
    <property type="entry name" value="PRK01117.1"/>
    <property type="match status" value="1"/>
</dbReference>
<feature type="binding site" evidence="8">
    <location>
        <begin position="292"/>
        <end position="298"/>
    </location>
    <ligand>
        <name>substrate</name>
    </ligand>
</feature>
<dbReference type="Proteomes" id="UP001431532">
    <property type="component" value="Unassembled WGS sequence"/>
</dbReference>
<dbReference type="PANTHER" id="PTHR11846">
    <property type="entry name" value="ADENYLOSUCCINATE SYNTHETASE"/>
    <property type="match status" value="1"/>
</dbReference>
<feature type="binding site" evidence="8">
    <location>
        <position position="298"/>
    </location>
    <ligand>
        <name>GTP</name>
        <dbReference type="ChEBI" id="CHEBI:37565"/>
    </ligand>
</feature>
<dbReference type="InterPro" id="IPR042110">
    <property type="entry name" value="Adenylosuccinate_synth_dom2"/>
</dbReference>
<keyword evidence="3 8" id="KW-0479">Metal-binding</keyword>
<dbReference type="InterPro" id="IPR001114">
    <property type="entry name" value="Adenylosuccinate_synthetase"/>
</dbReference>
<keyword evidence="6 8" id="KW-0460">Magnesium</keyword>
<dbReference type="GO" id="GO:0044208">
    <property type="term" value="P:'de novo' AMP biosynthetic process"/>
    <property type="evidence" value="ECO:0007669"/>
    <property type="project" value="UniProtKB-UniRule"/>
</dbReference>
<keyword evidence="7 8" id="KW-0342">GTP-binding</keyword>
<dbReference type="Gene3D" id="1.10.300.10">
    <property type="entry name" value="Adenylosuccinate Synthetase, subunit A, domain 2"/>
    <property type="match status" value="1"/>
</dbReference>
<evidence type="ECO:0000256" key="10">
    <source>
        <dbReference type="RuleBase" id="RU000520"/>
    </source>
</evidence>
<feature type="binding site" evidence="8">
    <location>
        <begin position="406"/>
        <end position="408"/>
    </location>
    <ligand>
        <name>GTP</name>
        <dbReference type="ChEBI" id="CHEBI:37565"/>
    </ligand>
</feature>
<sequence>MKRMVIVGTQWGDEGKGKITDYLAQRADLVVRYQGGNNAGHTVVFNGKKYSLHLLPSGILSPKIENVMANGMVINPKAFAEELAKVDDFNLHISDRAHVVLPYHQELDKAYELSKGSDKIGTTHKGIGPTYTDKASRLGMRISSFVHPTRFKEKLYELIEIKNRELTLFGYPLLDFKSIYDEYQSYAKLMAPYVTDTSLYLNQAIEKDQKILFEGAQGVMLCLDHGTYPFVTSSSPTASSVPLNTGVAPWLIDGAIGVTKAYTTRVGSGPMPSEIHDALADQIRITGNEFGTTTGRPRRIGWLDTVILRHTRRVSGLSYLAVTLLDVLTGIDELKIAVSYDFNGETIDRIPADIEDFMDCKPNYITVKGWHEDITNVKSYDDLPQNTKNYLDKISELVGVPIGMFSVGPDREQTIMVKEIF</sequence>
<dbReference type="FunFam" id="1.10.300.10:FF:000001">
    <property type="entry name" value="Adenylosuccinate synthetase"/>
    <property type="match status" value="1"/>
</dbReference>
<comment type="caution">
    <text evidence="11">The sequence shown here is derived from an EMBL/GenBank/DDBJ whole genome shotgun (WGS) entry which is preliminary data.</text>
</comment>
<keyword evidence="8" id="KW-0963">Cytoplasm</keyword>
<dbReference type="PROSITE" id="PS01266">
    <property type="entry name" value="ADENYLOSUCCIN_SYN_1"/>
    <property type="match status" value="1"/>
</dbReference>
<dbReference type="GO" id="GO:0004019">
    <property type="term" value="F:adenylosuccinate synthase activity"/>
    <property type="evidence" value="ECO:0007669"/>
    <property type="project" value="UniProtKB-UniRule"/>
</dbReference>
<reference evidence="11" key="1">
    <citation type="submission" date="2023-05" db="EMBL/GenBank/DDBJ databases">
        <title>Mariniplasma microaerophilum sp. nov., a novel anaerobic mollicute isolated from terrestrial mud volcano, Taman Peninsula, Russia.</title>
        <authorList>
            <person name="Khomyakova M.A."/>
            <person name="Merkel A.Y."/>
            <person name="Slobodkin A.I."/>
        </authorList>
    </citation>
    <scope>NUCLEOTIDE SEQUENCE</scope>
    <source>
        <strain evidence="11">M4Ah</strain>
    </source>
</reference>
<feature type="binding site" evidence="8">
    <location>
        <begin position="40"/>
        <end position="42"/>
    </location>
    <ligand>
        <name>GTP</name>
        <dbReference type="ChEBI" id="CHEBI:37565"/>
    </ligand>
</feature>
<evidence type="ECO:0000256" key="8">
    <source>
        <dbReference type="HAMAP-Rule" id="MF_00011"/>
    </source>
</evidence>
<comment type="similarity">
    <text evidence="8 10">Belongs to the adenylosuccinate synthetase family.</text>
</comment>
<dbReference type="PROSITE" id="PS00513">
    <property type="entry name" value="ADENYLOSUCCIN_SYN_2"/>
    <property type="match status" value="1"/>
</dbReference>
<dbReference type="GO" id="GO:0000287">
    <property type="term" value="F:magnesium ion binding"/>
    <property type="evidence" value="ECO:0007669"/>
    <property type="project" value="UniProtKB-UniRule"/>
</dbReference>
<dbReference type="GO" id="GO:0005525">
    <property type="term" value="F:GTP binding"/>
    <property type="evidence" value="ECO:0007669"/>
    <property type="project" value="UniProtKB-UniRule"/>
</dbReference>
<dbReference type="RefSeq" id="WP_282838931.1">
    <property type="nucleotide sequence ID" value="NZ_JASCXW010000005.1"/>
</dbReference>
<feature type="binding site" description="in other chain" evidence="8">
    <location>
        <begin position="38"/>
        <end position="41"/>
    </location>
    <ligand>
        <name>IMP</name>
        <dbReference type="ChEBI" id="CHEBI:58053"/>
        <note>ligand shared between dimeric partners</note>
    </ligand>
</feature>
<dbReference type="HAMAP" id="MF_00011">
    <property type="entry name" value="Adenylosucc_synth"/>
    <property type="match status" value="1"/>
</dbReference>
<dbReference type="AlphaFoldDB" id="A0AAW6U8Y6"/>
<evidence type="ECO:0000256" key="2">
    <source>
        <dbReference type="ARBA" id="ARBA00022598"/>
    </source>
</evidence>
<dbReference type="FunFam" id="3.90.170.10:FF:000001">
    <property type="entry name" value="Adenylosuccinate synthetase"/>
    <property type="match status" value="1"/>
</dbReference>
<accession>A0AAW6U8Y6</accession>
<keyword evidence="5 8" id="KW-0658">Purine biosynthesis</keyword>
<gene>
    <name evidence="8" type="primary">purA</name>
    <name evidence="11" type="ORF">QJ521_02960</name>
</gene>
<dbReference type="InterPro" id="IPR027417">
    <property type="entry name" value="P-loop_NTPase"/>
</dbReference>
<dbReference type="InterPro" id="IPR018220">
    <property type="entry name" value="Adenylosuccin_syn_GTP-bd"/>
</dbReference>
<dbReference type="InterPro" id="IPR042111">
    <property type="entry name" value="Adenylosuccinate_synth_dom3"/>
</dbReference>
<dbReference type="PANTHER" id="PTHR11846:SF0">
    <property type="entry name" value="ADENYLOSUCCINATE SYNTHETASE"/>
    <property type="match status" value="1"/>
</dbReference>
<feature type="binding site" evidence="8">
    <location>
        <position position="13"/>
    </location>
    <ligand>
        <name>Mg(2+)</name>
        <dbReference type="ChEBI" id="CHEBI:18420"/>
    </ligand>
</feature>
<feature type="active site" description="Proton donor" evidence="8">
    <location>
        <position position="41"/>
    </location>
</feature>
<feature type="binding site" description="in other chain" evidence="8">
    <location>
        <begin position="13"/>
        <end position="16"/>
    </location>
    <ligand>
        <name>IMP</name>
        <dbReference type="ChEBI" id="CHEBI:58053"/>
        <note>ligand shared between dimeric partners</note>
    </ligand>
</feature>
<dbReference type="Gene3D" id="3.90.170.10">
    <property type="entry name" value="Adenylosuccinate Synthetase, subunit A, domain 3"/>
    <property type="match status" value="1"/>
</dbReference>
<proteinExistence type="inferred from homology"/>
<feature type="active site" evidence="9">
    <location>
        <position position="134"/>
    </location>
</feature>
<dbReference type="NCBIfam" id="TIGR00184">
    <property type="entry name" value="purA"/>
    <property type="match status" value="1"/>
</dbReference>
<feature type="binding site" description="in other chain" evidence="8">
    <location>
        <position position="123"/>
    </location>
    <ligand>
        <name>IMP</name>
        <dbReference type="ChEBI" id="CHEBI:58053"/>
        <note>ligand shared between dimeric partners</note>
    </ligand>
</feature>
<dbReference type="InterPro" id="IPR033128">
    <property type="entry name" value="Adenylosuccin_syn_Lys_AS"/>
</dbReference>
<comment type="catalytic activity">
    <reaction evidence="8 10">
        <text>IMP + L-aspartate + GTP = N(6)-(1,2-dicarboxyethyl)-AMP + GDP + phosphate + 2 H(+)</text>
        <dbReference type="Rhea" id="RHEA:15753"/>
        <dbReference type="ChEBI" id="CHEBI:15378"/>
        <dbReference type="ChEBI" id="CHEBI:29991"/>
        <dbReference type="ChEBI" id="CHEBI:37565"/>
        <dbReference type="ChEBI" id="CHEBI:43474"/>
        <dbReference type="ChEBI" id="CHEBI:57567"/>
        <dbReference type="ChEBI" id="CHEBI:58053"/>
        <dbReference type="ChEBI" id="CHEBI:58189"/>
        <dbReference type="EC" id="6.3.4.4"/>
    </reaction>
</comment>
<keyword evidence="12" id="KW-1185">Reference proteome</keyword>
<evidence type="ECO:0000256" key="9">
    <source>
        <dbReference type="PROSITE-ProRule" id="PRU10134"/>
    </source>
</evidence>
<comment type="subcellular location">
    <subcellularLocation>
        <location evidence="8">Cytoplasm</location>
    </subcellularLocation>
</comment>
<dbReference type="EC" id="6.3.4.4" evidence="8 10"/>
<evidence type="ECO:0000256" key="6">
    <source>
        <dbReference type="ARBA" id="ARBA00022842"/>
    </source>
</evidence>
<name>A0AAW6U8Y6_9MOLU</name>
<protein>
    <recommendedName>
        <fullName evidence="8 10">Adenylosuccinate synthetase</fullName>
        <shortName evidence="8">AMPSase</shortName>
        <shortName evidence="8">AdSS</shortName>
        <ecNumber evidence="8 10">6.3.4.4</ecNumber>
    </recommendedName>
    <alternativeName>
        <fullName evidence="8">IMP--aspartate ligase</fullName>
    </alternativeName>
</protein>